<dbReference type="InterPro" id="IPR002052">
    <property type="entry name" value="DNA_methylase_N6_adenine_CS"/>
</dbReference>
<protein>
    <submittedName>
        <fullName evidence="7">Methyltransferase domain-containing protein</fullName>
    </submittedName>
</protein>
<dbReference type="RefSeq" id="WP_119423204.1">
    <property type="nucleotide sequence ID" value="NZ_QQXK01000001.1"/>
</dbReference>
<dbReference type="CDD" id="cd02440">
    <property type="entry name" value="AdoMet_MTases"/>
    <property type="match status" value="1"/>
</dbReference>
<dbReference type="GO" id="GO:0008276">
    <property type="term" value="F:protein methyltransferase activity"/>
    <property type="evidence" value="ECO:0007669"/>
    <property type="project" value="TreeGrafter"/>
</dbReference>
<accession>A0A399JDZ3</accession>
<keyword evidence="8" id="KW-1185">Reference proteome</keyword>
<dbReference type="InterPro" id="IPR007848">
    <property type="entry name" value="Small_mtfrase_dom"/>
</dbReference>
<comment type="similarity">
    <text evidence="1">Belongs to the eukaryotic/archaeal PrmC-related family.</text>
</comment>
<keyword evidence="2 7" id="KW-0489">Methyltransferase</keyword>
<evidence type="ECO:0000259" key="5">
    <source>
        <dbReference type="Pfam" id="PF05175"/>
    </source>
</evidence>
<evidence type="ECO:0000313" key="7">
    <source>
        <dbReference type="EMBL" id="RII43778.1"/>
    </source>
</evidence>
<dbReference type="GO" id="GO:0003676">
    <property type="term" value="F:nucleic acid binding"/>
    <property type="evidence" value="ECO:0007669"/>
    <property type="project" value="InterPro"/>
</dbReference>
<dbReference type="Pfam" id="PF05175">
    <property type="entry name" value="MTS"/>
    <property type="match status" value="1"/>
</dbReference>
<evidence type="ECO:0000256" key="3">
    <source>
        <dbReference type="ARBA" id="ARBA00022679"/>
    </source>
</evidence>
<dbReference type="PANTHER" id="PTHR45875">
    <property type="entry name" value="METHYLTRANSFERASE N6AMT1"/>
    <property type="match status" value="1"/>
</dbReference>
<keyword evidence="3 7" id="KW-0808">Transferase</keyword>
<reference evidence="7 8" key="1">
    <citation type="submission" date="2018-07" db="EMBL/GenBank/DDBJ databases">
        <title>Arthrobacter sp. nov., isolated from raw cow's milk with high bacterial count.</title>
        <authorList>
            <person name="Hahne J."/>
            <person name="Isele D."/>
            <person name="Lipski A."/>
        </authorList>
    </citation>
    <scope>NUCLEOTIDE SEQUENCE [LARGE SCALE GENOMIC DNA]</scope>
    <source>
        <strain evidence="7 8">JZ R-35</strain>
    </source>
</reference>
<keyword evidence="4" id="KW-0949">S-adenosyl-L-methionine</keyword>
<dbReference type="SUPFAM" id="SSF53335">
    <property type="entry name" value="S-adenosyl-L-methionine-dependent methyltransferases"/>
    <property type="match status" value="1"/>
</dbReference>
<evidence type="ECO:0000256" key="2">
    <source>
        <dbReference type="ARBA" id="ARBA00022603"/>
    </source>
</evidence>
<dbReference type="Pfam" id="PF23186">
    <property type="entry name" value="DUF7059"/>
    <property type="match status" value="1"/>
</dbReference>
<dbReference type="Proteomes" id="UP000265419">
    <property type="component" value="Unassembled WGS sequence"/>
</dbReference>
<feature type="domain" description="DUF7059" evidence="6">
    <location>
        <begin position="36"/>
        <end position="121"/>
    </location>
</feature>
<comment type="caution">
    <text evidence="7">The sequence shown here is derived from an EMBL/GenBank/DDBJ whole genome shotgun (WGS) entry which is preliminary data.</text>
</comment>
<sequence>MSHENASQTPAFSRVQGAPRSDDLAALEALATDLTAAGFSHARIEEALGERAMAALGREYPVAARRAVAALEEDPAAAPLAALVRLFLLAEELPSARVAQAFPRLGGQGALDLGLLEAAPSGPGALRSAVDLRPHASDADAELWVASDLGALQRPGVLRHDHVLGIGQASLTLAAATIRRPAARALDVGVGCGIQTFHLLAHCDHVTATDLSERALAFTRFNLVLNAAALGLNPASLGERVRLLQGSLLEPVAGEEFDLVVSNPPFVITPRRAGEDESERFTYRDGGMPGDTLVASLWHDFASVLAPGGTVQMLANWEIPESLLPDDATATDPVTGTEVPGWAGRPAAWTPEGVEAWVIQRDVESPEGYAETWLRDASEMRDRAAGEERYAQYLDDFASREVGGVGLGLVWLRRTAPGAPAGVGRRFESIEHPIAQPVGPTLGEAVWRLDAVASAQIELVHAVVPDDVTVETHARPGDEHPQAIMLRQGAGLRRVRLLSTAEAGLVSACDGELPLGSLARAVCALLDASAPGSGPSAEELLAAARDLLAQGFLRFLAPGE</sequence>
<dbReference type="GO" id="GO:0008170">
    <property type="term" value="F:N-methyltransferase activity"/>
    <property type="evidence" value="ECO:0007669"/>
    <property type="project" value="UniProtKB-ARBA"/>
</dbReference>
<dbReference type="GO" id="GO:0035657">
    <property type="term" value="C:eRF1 methyltransferase complex"/>
    <property type="evidence" value="ECO:0007669"/>
    <property type="project" value="TreeGrafter"/>
</dbReference>
<dbReference type="InterPro" id="IPR029063">
    <property type="entry name" value="SAM-dependent_MTases_sf"/>
</dbReference>
<dbReference type="PANTHER" id="PTHR45875:SF1">
    <property type="entry name" value="METHYLTRANSFERASE N6AMT1"/>
    <property type="match status" value="1"/>
</dbReference>
<proteinExistence type="inferred from homology"/>
<dbReference type="AlphaFoldDB" id="A0A399JDZ3"/>
<evidence type="ECO:0000256" key="1">
    <source>
        <dbReference type="ARBA" id="ARBA00006149"/>
    </source>
</evidence>
<evidence type="ECO:0000313" key="8">
    <source>
        <dbReference type="Proteomes" id="UP000265419"/>
    </source>
</evidence>
<dbReference type="PROSITE" id="PS00092">
    <property type="entry name" value="N6_MTASE"/>
    <property type="match status" value="1"/>
</dbReference>
<dbReference type="InterPro" id="IPR055487">
    <property type="entry name" value="DUF7059"/>
</dbReference>
<dbReference type="Gene3D" id="3.40.50.150">
    <property type="entry name" value="Vaccinia Virus protein VP39"/>
    <property type="match status" value="1"/>
</dbReference>
<organism evidence="7 8">
    <name type="scientific">Galactobacter valiniphilus</name>
    <dbReference type="NCBI Taxonomy" id="2676122"/>
    <lineage>
        <taxon>Bacteria</taxon>
        <taxon>Bacillati</taxon>
        <taxon>Actinomycetota</taxon>
        <taxon>Actinomycetes</taxon>
        <taxon>Micrococcales</taxon>
        <taxon>Micrococcaceae</taxon>
        <taxon>Galactobacter</taxon>
    </lineage>
</organism>
<dbReference type="GO" id="GO:0008757">
    <property type="term" value="F:S-adenosylmethionine-dependent methyltransferase activity"/>
    <property type="evidence" value="ECO:0007669"/>
    <property type="project" value="TreeGrafter"/>
</dbReference>
<feature type="domain" description="Methyltransferase small" evidence="5">
    <location>
        <begin position="167"/>
        <end position="267"/>
    </location>
</feature>
<evidence type="ECO:0000256" key="4">
    <source>
        <dbReference type="ARBA" id="ARBA00022691"/>
    </source>
</evidence>
<evidence type="ECO:0000259" key="6">
    <source>
        <dbReference type="Pfam" id="PF23186"/>
    </source>
</evidence>
<dbReference type="InterPro" id="IPR052190">
    <property type="entry name" value="Euk-Arch_PrmC-MTase"/>
</dbReference>
<dbReference type="EMBL" id="QQXK01000001">
    <property type="protein sequence ID" value="RII43778.1"/>
    <property type="molecule type" value="Genomic_DNA"/>
</dbReference>
<name>A0A399JDZ3_9MICC</name>
<gene>
    <name evidence="7" type="ORF">DWB68_00675</name>
</gene>
<dbReference type="GO" id="GO:0032259">
    <property type="term" value="P:methylation"/>
    <property type="evidence" value="ECO:0007669"/>
    <property type="project" value="UniProtKB-KW"/>
</dbReference>